<comment type="caution">
    <text evidence="1">The sequence shown here is derived from an EMBL/GenBank/DDBJ whole genome shotgun (WGS) entry which is preliminary data.</text>
</comment>
<protein>
    <submittedName>
        <fullName evidence="1">Uncharacterized protein</fullName>
    </submittedName>
</protein>
<gene>
    <name evidence="1" type="ORF">B0A72_05175</name>
    <name evidence="2" type="ORF">SAMN05444387_1373</name>
</gene>
<proteinExistence type="predicted"/>
<reference evidence="2 3" key="2">
    <citation type="submission" date="2016-11" db="EMBL/GenBank/DDBJ databases">
        <authorList>
            <person name="Varghese N."/>
            <person name="Submissions S."/>
        </authorList>
    </citation>
    <scope>NUCLEOTIDE SEQUENCE [LARGE SCALE GENOMIC DNA]</scope>
    <source>
        <strain evidence="2 3">DSM 6368</strain>
    </source>
</reference>
<sequence length="136" mass="16024">MEIKDKEGNERIKLSNFKKLFREDPIFINVSVEINMNIANAKEEIIIELTDFDEFLKNLKKLNETLKYTFYFQHNDEQMQIKFEAENSGNINVTGFLKDNQYLNSLNFSFEMPSTEILVLIKQGKNIMKRICSGEQ</sequence>
<dbReference type="Proteomes" id="UP000198431">
    <property type="component" value="Unassembled WGS sequence"/>
</dbReference>
<evidence type="ECO:0000313" key="1">
    <source>
        <dbReference type="EMBL" id="OXB06440.1"/>
    </source>
</evidence>
<dbReference type="EMBL" id="MUHB01000006">
    <property type="protein sequence ID" value="OXB06440.1"/>
    <property type="molecule type" value="Genomic_DNA"/>
</dbReference>
<dbReference type="Pfam" id="PF24716">
    <property type="entry name" value="WapI"/>
    <property type="match status" value="1"/>
</dbReference>
<dbReference type="InterPro" id="IPR056510">
    <property type="entry name" value="WapI"/>
</dbReference>
<name>A0AB36P3S9_9FLAO</name>
<dbReference type="RefSeq" id="WP_073394311.1">
    <property type="nucleotide sequence ID" value="NZ_FRBX01000002.1"/>
</dbReference>
<organism evidence="1 4">
    <name type="scientific">Flavobacterium pectinovorum</name>
    <dbReference type="NCBI Taxonomy" id="29533"/>
    <lineage>
        <taxon>Bacteria</taxon>
        <taxon>Pseudomonadati</taxon>
        <taxon>Bacteroidota</taxon>
        <taxon>Flavobacteriia</taxon>
        <taxon>Flavobacteriales</taxon>
        <taxon>Flavobacteriaceae</taxon>
        <taxon>Flavobacterium</taxon>
    </lineage>
</organism>
<keyword evidence="3" id="KW-1185">Reference proteome</keyword>
<evidence type="ECO:0000313" key="2">
    <source>
        <dbReference type="EMBL" id="SHL89310.1"/>
    </source>
</evidence>
<evidence type="ECO:0000313" key="4">
    <source>
        <dbReference type="Proteomes" id="UP000198431"/>
    </source>
</evidence>
<accession>A0AB36P3S9</accession>
<dbReference type="EMBL" id="FRBX01000002">
    <property type="protein sequence ID" value="SHL89310.1"/>
    <property type="molecule type" value="Genomic_DNA"/>
</dbReference>
<reference evidence="1 4" key="1">
    <citation type="submission" date="2016-11" db="EMBL/GenBank/DDBJ databases">
        <title>Whole genomes of Flavobacteriaceae.</title>
        <authorList>
            <person name="Stine C."/>
            <person name="Li C."/>
            <person name="Tadesse D."/>
        </authorList>
    </citation>
    <scope>NUCLEOTIDE SEQUENCE [LARGE SCALE GENOMIC DNA]</scope>
    <source>
        <strain evidence="1 4">ATCC 19366</strain>
    </source>
</reference>
<dbReference type="AlphaFoldDB" id="A0AB36P3S9"/>
<dbReference type="Proteomes" id="UP000184216">
    <property type="component" value="Unassembled WGS sequence"/>
</dbReference>
<evidence type="ECO:0000313" key="3">
    <source>
        <dbReference type="Proteomes" id="UP000184216"/>
    </source>
</evidence>